<evidence type="ECO:0000313" key="2">
    <source>
        <dbReference type="EMBL" id="CAD6938391.1"/>
    </source>
</evidence>
<feature type="compositionally biased region" description="Basic and acidic residues" evidence="1">
    <location>
        <begin position="23"/>
        <end position="32"/>
    </location>
</feature>
<reference evidence="2" key="3">
    <citation type="submission" date="2020-10" db="EMBL/GenBank/DDBJ databases">
        <authorList>
            <person name="Sedaghatjoo S."/>
        </authorList>
    </citation>
    <scope>NUCLEOTIDE SEQUENCE</scope>
    <source>
        <strain evidence="2">AZH3</strain>
    </source>
</reference>
<organism evidence="3 4">
    <name type="scientific">Tilletia caries</name>
    <name type="common">wheat bunt fungus</name>
    <dbReference type="NCBI Taxonomy" id="13290"/>
    <lineage>
        <taxon>Eukaryota</taxon>
        <taxon>Fungi</taxon>
        <taxon>Dikarya</taxon>
        <taxon>Basidiomycota</taxon>
        <taxon>Ustilaginomycotina</taxon>
        <taxon>Exobasidiomycetes</taxon>
        <taxon>Tilletiales</taxon>
        <taxon>Tilletiaceae</taxon>
        <taxon>Tilletia</taxon>
    </lineage>
</organism>
<dbReference type="EMBL" id="LWDD02001261">
    <property type="protein sequence ID" value="KAE8250198.1"/>
    <property type="molecule type" value="Genomic_DNA"/>
</dbReference>
<keyword evidence="5" id="KW-1185">Reference proteome</keyword>
<reference evidence="3" key="2">
    <citation type="journal article" date="2019" name="IMA Fungus">
        <title>Genome sequencing and comparison of five Tilletia species to identify candidate genes for the detection of regulated species infecting wheat.</title>
        <authorList>
            <person name="Nguyen H.D.T."/>
            <person name="Sultana T."/>
            <person name="Kesanakurti P."/>
            <person name="Hambleton S."/>
        </authorList>
    </citation>
    <scope>NUCLEOTIDE SEQUENCE</scope>
    <source>
        <strain evidence="3">DAOMC 238032</strain>
    </source>
</reference>
<evidence type="ECO:0000256" key="1">
    <source>
        <dbReference type="SAM" id="MobiDB-lite"/>
    </source>
</evidence>
<dbReference type="Proteomes" id="UP000836402">
    <property type="component" value="Unassembled WGS sequence"/>
</dbReference>
<comment type="caution">
    <text evidence="3">The sequence shown here is derived from an EMBL/GenBank/DDBJ whole genome shotgun (WGS) entry which is preliminary data.</text>
</comment>
<reference evidence="3" key="1">
    <citation type="submission" date="2016-04" db="EMBL/GenBank/DDBJ databases">
        <authorList>
            <person name="Nguyen H.D."/>
            <person name="Kesanakurti P."/>
            <person name="Cullis J."/>
            <person name="Levesque C.A."/>
            <person name="Hambleton S."/>
        </authorList>
    </citation>
    <scope>NUCLEOTIDE SEQUENCE</scope>
    <source>
        <strain evidence="3">DAOMC 238032</strain>
    </source>
</reference>
<dbReference type="AlphaFoldDB" id="A0A177UYS5"/>
<evidence type="ECO:0000313" key="5">
    <source>
        <dbReference type="Proteomes" id="UP000836402"/>
    </source>
</evidence>
<evidence type="ECO:0000313" key="3">
    <source>
        <dbReference type="EMBL" id="KAE8250198.1"/>
    </source>
</evidence>
<proteinExistence type="predicted"/>
<gene>
    <name evidence="3" type="ORF">A4X03_0g6498</name>
    <name evidence="2" type="ORF">JKIAZH3_G4983</name>
</gene>
<protein>
    <submittedName>
        <fullName evidence="3">Uncharacterized protein</fullName>
    </submittedName>
</protein>
<accession>A0A177UYS5</accession>
<dbReference type="Proteomes" id="UP000077671">
    <property type="component" value="Unassembled WGS sequence"/>
</dbReference>
<sequence>MSRSTKTAKSREPALASSAAEPHLPHAPDSHALHSSSGSGKRSPTKATTSKDNSSQAPGGMARTRSQTHHSVTEAAASLRGFPGFGIAPNQPSTSSTRKEAEITVPRVAPGPESQ</sequence>
<dbReference type="EMBL" id="CAJHJG010004096">
    <property type="protein sequence ID" value="CAD6938391.1"/>
    <property type="molecule type" value="Genomic_DNA"/>
</dbReference>
<evidence type="ECO:0000313" key="4">
    <source>
        <dbReference type="Proteomes" id="UP000077671"/>
    </source>
</evidence>
<feature type="region of interest" description="Disordered" evidence="1">
    <location>
        <begin position="1"/>
        <end position="115"/>
    </location>
</feature>
<name>A0A177UYS5_9BASI</name>
<feature type="compositionally biased region" description="Polar residues" evidence="1">
    <location>
        <begin position="33"/>
        <end position="57"/>
    </location>
</feature>